<reference evidence="11 12" key="1">
    <citation type="submission" date="2019-08" db="EMBL/GenBank/DDBJ databases">
        <title>Marinobacter ZYF650 sp. nov., a marine bacterium isolated from seawater of the Mariana trench.</title>
        <authorList>
            <person name="Ahmad W."/>
        </authorList>
    </citation>
    <scope>NUCLEOTIDE SEQUENCE [LARGE SCALE GENOMIC DNA]</scope>
    <source>
        <strain evidence="11 12">ZYF650</strain>
    </source>
</reference>
<evidence type="ECO:0000313" key="11">
    <source>
        <dbReference type="EMBL" id="KAA1171699.1"/>
    </source>
</evidence>
<evidence type="ECO:0000256" key="10">
    <source>
        <dbReference type="RuleBase" id="RU361274"/>
    </source>
</evidence>
<dbReference type="PANTHER" id="PTHR30616:SF2">
    <property type="entry name" value="PURINE NUCLEOSIDE PHOSPHORYLASE LACC1"/>
    <property type="match status" value="1"/>
</dbReference>
<evidence type="ECO:0000256" key="3">
    <source>
        <dbReference type="ARBA" id="ARBA00022679"/>
    </source>
</evidence>
<gene>
    <name evidence="11" type="primary">pgeF</name>
    <name evidence="11" type="ORF">FWJ25_16250</name>
</gene>
<evidence type="ECO:0000256" key="8">
    <source>
        <dbReference type="ARBA" id="ARBA00048968"/>
    </source>
</evidence>
<evidence type="ECO:0000256" key="2">
    <source>
        <dbReference type="ARBA" id="ARBA00007353"/>
    </source>
</evidence>
<organism evidence="11 12">
    <name type="scientific">Marinobacter salinexigens</name>
    <dbReference type="NCBI Taxonomy" id="2919747"/>
    <lineage>
        <taxon>Bacteria</taxon>
        <taxon>Pseudomonadati</taxon>
        <taxon>Pseudomonadota</taxon>
        <taxon>Gammaproteobacteria</taxon>
        <taxon>Pseudomonadales</taxon>
        <taxon>Marinobacteraceae</taxon>
        <taxon>Marinobacter</taxon>
    </lineage>
</organism>
<evidence type="ECO:0000256" key="6">
    <source>
        <dbReference type="ARBA" id="ARBA00022833"/>
    </source>
</evidence>
<protein>
    <recommendedName>
        <fullName evidence="10">Purine nucleoside phosphorylase</fullName>
    </recommendedName>
</protein>
<sequence>MNSELPLVTPEWLSSPKVRAVCSTRLGGFSQPPWDSLNLGDHVADDQADVDANRDLLAKTVSLDAGRIGWLSQVHGTEVVELGAGFSGARPEADASFTRVPGVACAILTADCLPVILCDRSGSVVGAAHAGWRSLAGGVLENLIDSMGVPAQNLIAWLGPAIGPDAFEVGPEVREVFLEYDSGAVQAFTPSEHRSGHYLADIYALARQRLGRAGVTAISGGGFCTVHDSSRFFSYRRDGQTGRMATLVWLTS</sequence>
<dbReference type="CDD" id="cd16833">
    <property type="entry name" value="YfiH"/>
    <property type="match status" value="1"/>
</dbReference>
<dbReference type="Gene3D" id="3.60.140.10">
    <property type="entry name" value="CNF1/YfiH-like putative cysteine hydrolases"/>
    <property type="match status" value="1"/>
</dbReference>
<keyword evidence="6" id="KW-0862">Zinc</keyword>
<dbReference type="GO" id="GO:0017061">
    <property type="term" value="F:S-methyl-5-thioadenosine phosphorylase activity"/>
    <property type="evidence" value="ECO:0007669"/>
    <property type="project" value="UniProtKB-EC"/>
</dbReference>
<accession>A0A5B0VC98</accession>
<keyword evidence="12" id="KW-1185">Reference proteome</keyword>
<dbReference type="AlphaFoldDB" id="A0A5B0VC98"/>
<evidence type="ECO:0000256" key="1">
    <source>
        <dbReference type="ARBA" id="ARBA00000553"/>
    </source>
</evidence>
<proteinExistence type="inferred from homology"/>
<evidence type="ECO:0000256" key="9">
    <source>
        <dbReference type="ARBA" id="ARBA00049893"/>
    </source>
</evidence>
<dbReference type="Proteomes" id="UP000323161">
    <property type="component" value="Unassembled WGS sequence"/>
</dbReference>
<comment type="similarity">
    <text evidence="2 10">Belongs to the purine nucleoside phosphorylase YfiH/LACC1 family.</text>
</comment>
<dbReference type="InterPro" id="IPR003730">
    <property type="entry name" value="Cu_polyphenol_OxRdtase"/>
</dbReference>
<name>A0A5B0VC98_9GAMM</name>
<keyword evidence="3" id="KW-0808">Transferase</keyword>
<dbReference type="InterPro" id="IPR011324">
    <property type="entry name" value="Cytotoxic_necrot_fac-like_cat"/>
</dbReference>
<dbReference type="GO" id="GO:0005507">
    <property type="term" value="F:copper ion binding"/>
    <property type="evidence" value="ECO:0007669"/>
    <property type="project" value="TreeGrafter"/>
</dbReference>
<dbReference type="NCBIfam" id="TIGR00726">
    <property type="entry name" value="peptidoglycan editing factor PgeF"/>
    <property type="match status" value="1"/>
</dbReference>
<dbReference type="Pfam" id="PF02578">
    <property type="entry name" value="Cu-oxidase_4"/>
    <property type="match status" value="1"/>
</dbReference>
<comment type="catalytic activity">
    <reaction evidence="7">
        <text>adenosine + H2O + H(+) = inosine + NH4(+)</text>
        <dbReference type="Rhea" id="RHEA:24408"/>
        <dbReference type="ChEBI" id="CHEBI:15377"/>
        <dbReference type="ChEBI" id="CHEBI:15378"/>
        <dbReference type="ChEBI" id="CHEBI:16335"/>
        <dbReference type="ChEBI" id="CHEBI:17596"/>
        <dbReference type="ChEBI" id="CHEBI:28938"/>
        <dbReference type="EC" id="3.5.4.4"/>
    </reaction>
    <physiologicalReaction direction="left-to-right" evidence="7">
        <dbReference type="Rhea" id="RHEA:24409"/>
    </physiologicalReaction>
</comment>
<evidence type="ECO:0000256" key="4">
    <source>
        <dbReference type="ARBA" id="ARBA00022723"/>
    </source>
</evidence>
<comment type="catalytic activity">
    <reaction evidence="8">
        <text>adenosine + phosphate = alpha-D-ribose 1-phosphate + adenine</text>
        <dbReference type="Rhea" id="RHEA:27642"/>
        <dbReference type="ChEBI" id="CHEBI:16335"/>
        <dbReference type="ChEBI" id="CHEBI:16708"/>
        <dbReference type="ChEBI" id="CHEBI:43474"/>
        <dbReference type="ChEBI" id="CHEBI:57720"/>
        <dbReference type="EC" id="2.4.2.1"/>
    </reaction>
    <physiologicalReaction direction="left-to-right" evidence="8">
        <dbReference type="Rhea" id="RHEA:27643"/>
    </physiologicalReaction>
</comment>
<evidence type="ECO:0000256" key="7">
    <source>
        <dbReference type="ARBA" id="ARBA00047989"/>
    </source>
</evidence>
<evidence type="ECO:0000256" key="5">
    <source>
        <dbReference type="ARBA" id="ARBA00022801"/>
    </source>
</evidence>
<comment type="catalytic activity">
    <reaction evidence="9">
        <text>S-methyl-5'-thioadenosine + phosphate = 5-(methylsulfanyl)-alpha-D-ribose 1-phosphate + adenine</text>
        <dbReference type="Rhea" id="RHEA:11852"/>
        <dbReference type="ChEBI" id="CHEBI:16708"/>
        <dbReference type="ChEBI" id="CHEBI:17509"/>
        <dbReference type="ChEBI" id="CHEBI:43474"/>
        <dbReference type="ChEBI" id="CHEBI:58533"/>
        <dbReference type="EC" id="2.4.2.28"/>
    </reaction>
    <physiologicalReaction direction="left-to-right" evidence="9">
        <dbReference type="Rhea" id="RHEA:11853"/>
    </physiologicalReaction>
</comment>
<dbReference type="RefSeq" id="WP_149601314.1">
    <property type="nucleotide sequence ID" value="NZ_VTUU01000009.1"/>
</dbReference>
<dbReference type="GO" id="GO:0016787">
    <property type="term" value="F:hydrolase activity"/>
    <property type="evidence" value="ECO:0007669"/>
    <property type="project" value="UniProtKB-KW"/>
</dbReference>
<dbReference type="EMBL" id="VTUU01000009">
    <property type="protein sequence ID" value="KAA1171699.1"/>
    <property type="molecule type" value="Genomic_DNA"/>
</dbReference>
<keyword evidence="4" id="KW-0479">Metal-binding</keyword>
<dbReference type="PANTHER" id="PTHR30616">
    <property type="entry name" value="UNCHARACTERIZED PROTEIN YFIH"/>
    <property type="match status" value="1"/>
</dbReference>
<comment type="caution">
    <text evidence="11">The sequence shown here is derived from an EMBL/GenBank/DDBJ whole genome shotgun (WGS) entry which is preliminary data.</text>
</comment>
<comment type="catalytic activity">
    <reaction evidence="1">
        <text>inosine + phosphate = alpha-D-ribose 1-phosphate + hypoxanthine</text>
        <dbReference type="Rhea" id="RHEA:27646"/>
        <dbReference type="ChEBI" id="CHEBI:17368"/>
        <dbReference type="ChEBI" id="CHEBI:17596"/>
        <dbReference type="ChEBI" id="CHEBI:43474"/>
        <dbReference type="ChEBI" id="CHEBI:57720"/>
        <dbReference type="EC" id="2.4.2.1"/>
    </reaction>
    <physiologicalReaction direction="left-to-right" evidence="1">
        <dbReference type="Rhea" id="RHEA:27647"/>
    </physiologicalReaction>
</comment>
<keyword evidence="5" id="KW-0378">Hydrolase</keyword>
<dbReference type="SUPFAM" id="SSF64438">
    <property type="entry name" value="CNF1/YfiH-like putative cysteine hydrolases"/>
    <property type="match status" value="1"/>
</dbReference>
<dbReference type="InterPro" id="IPR038371">
    <property type="entry name" value="Cu_polyphenol_OxRdtase_sf"/>
</dbReference>
<evidence type="ECO:0000313" key="12">
    <source>
        <dbReference type="Proteomes" id="UP000323161"/>
    </source>
</evidence>